<evidence type="ECO:0000259" key="3">
    <source>
        <dbReference type="SMART" id="SM00382"/>
    </source>
</evidence>
<dbReference type="InterPro" id="IPR032423">
    <property type="entry name" value="AAA_assoc_2"/>
</dbReference>
<dbReference type="CDD" id="cd18139">
    <property type="entry name" value="HLD_clamp_RarA"/>
    <property type="match status" value="1"/>
</dbReference>
<dbReference type="InterPro" id="IPR008921">
    <property type="entry name" value="DNA_pol3_clamp-load_cplx_C"/>
</dbReference>
<dbReference type="Gene3D" id="1.20.272.10">
    <property type="match status" value="1"/>
</dbReference>
<dbReference type="GO" id="GO:0003677">
    <property type="term" value="F:DNA binding"/>
    <property type="evidence" value="ECO:0007669"/>
    <property type="project" value="InterPro"/>
</dbReference>
<dbReference type="Pfam" id="PF16193">
    <property type="entry name" value="AAA_assoc_2"/>
    <property type="match status" value="1"/>
</dbReference>
<dbReference type="GO" id="GO:0017116">
    <property type="term" value="F:single-stranded DNA helicase activity"/>
    <property type="evidence" value="ECO:0007669"/>
    <property type="project" value="TreeGrafter"/>
</dbReference>
<comment type="caution">
    <text evidence="4">The sequence shown here is derived from an EMBL/GenBank/DDBJ whole genome shotgun (WGS) entry which is preliminary data.</text>
</comment>
<dbReference type="OrthoDB" id="10265467at2759"/>
<dbReference type="InterPro" id="IPR027417">
    <property type="entry name" value="P-loop_NTPase"/>
</dbReference>
<dbReference type="Proteomes" id="UP000549394">
    <property type="component" value="Unassembled WGS sequence"/>
</dbReference>
<dbReference type="GO" id="GO:0006261">
    <property type="term" value="P:DNA-templated DNA replication"/>
    <property type="evidence" value="ECO:0007669"/>
    <property type="project" value="TreeGrafter"/>
</dbReference>
<evidence type="ECO:0000313" key="4">
    <source>
        <dbReference type="EMBL" id="CAD5117404.1"/>
    </source>
</evidence>
<evidence type="ECO:0000256" key="1">
    <source>
        <dbReference type="ARBA" id="ARBA00022741"/>
    </source>
</evidence>
<evidence type="ECO:0000313" key="5">
    <source>
        <dbReference type="Proteomes" id="UP000549394"/>
    </source>
</evidence>
<dbReference type="InterPro" id="IPR021886">
    <property type="entry name" value="MgsA_C"/>
</dbReference>
<name>A0A7I8VM93_9ANNE</name>
<dbReference type="SMART" id="SM00382">
    <property type="entry name" value="AAA"/>
    <property type="match status" value="1"/>
</dbReference>
<dbReference type="Pfam" id="PF12002">
    <property type="entry name" value="MgsA_C"/>
    <property type="match status" value="1"/>
</dbReference>
<evidence type="ECO:0000256" key="2">
    <source>
        <dbReference type="ARBA" id="ARBA00022840"/>
    </source>
</evidence>
<protein>
    <submittedName>
        <fullName evidence="4">DgyrCDS6177</fullName>
    </submittedName>
</protein>
<dbReference type="SUPFAM" id="SSF48019">
    <property type="entry name" value="post-AAA+ oligomerization domain-like"/>
    <property type="match status" value="1"/>
</dbReference>
<dbReference type="InterPro" id="IPR051314">
    <property type="entry name" value="AAA_ATPase_RarA/MGS1/WRNIP1"/>
</dbReference>
<accession>A0A7I8VM93</accession>
<gene>
    <name evidence="4" type="ORF">DGYR_LOCUS5934</name>
</gene>
<proteinExistence type="predicted"/>
<keyword evidence="5" id="KW-1185">Reference proteome</keyword>
<dbReference type="EMBL" id="CAJFCJ010000007">
    <property type="protein sequence ID" value="CAD5117404.1"/>
    <property type="molecule type" value="Genomic_DNA"/>
</dbReference>
<dbReference type="GO" id="GO:0005634">
    <property type="term" value="C:nucleus"/>
    <property type="evidence" value="ECO:0007669"/>
    <property type="project" value="TreeGrafter"/>
</dbReference>
<dbReference type="SUPFAM" id="SSF52540">
    <property type="entry name" value="P-loop containing nucleoside triphosphate hydrolases"/>
    <property type="match status" value="1"/>
</dbReference>
<dbReference type="GO" id="GO:0009378">
    <property type="term" value="F:four-way junction helicase activity"/>
    <property type="evidence" value="ECO:0007669"/>
    <property type="project" value="InterPro"/>
</dbReference>
<dbReference type="PANTHER" id="PTHR13779">
    <property type="entry name" value="WERNER HELICASE-INTERACTING PROTEIN 1 FAMILY MEMBER"/>
    <property type="match status" value="1"/>
</dbReference>
<keyword evidence="1" id="KW-0547">Nucleotide-binding</keyword>
<dbReference type="Gene3D" id="3.40.50.300">
    <property type="entry name" value="P-loop containing nucleotide triphosphate hydrolases"/>
    <property type="match status" value="1"/>
</dbReference>
<dbReference type="Gene3D" id="1.10.8.60">
    <property type="match status" value="1"/>
</dbReference>
<dbReference type="GO" id="GO:0008047">
    <property type="term" value="F:enzyme activator activity"/>
    <property type="evidence" value="ECO:0007669"/>
    <property type="project" value="TreeGrafter"/>
</dbReference>
<dbReference type="InterPro" id="IPR008824">
    <property type="entry name" value="RuvB-like_N"/>
</dbReference>
<dbReference type="PANTHER" id="PTHR13779:SF7">
    <property type="entry name" value="ATPASE WRNIP1"/>
    <property type="match status" value="1"/>
</dbReference>
<reference evidence="4 5" key="1">
    <citation type="submission" date="2020-08" db="EMBL/GenBank/DDBJ databases">
        <authorList>
            <person name="Hejnol A."/>
        </authorList>
    </citation>
    <scope>NUCLEOTIDE SEQUENCE [LARGE SCALE GENOMIC DNA]</scope>
</reference>
<dbReference type="InterPro" id="IPR003593">
    <property type="entry name" value="AAA+_ATPase"/>
</dbReference>
<dbReference type="Pfam" id="PF05496">
    <property type="entry name" value="RuvB_N"/>
    <property type="match status" value="1"/>
</dbReference>
<dbReference type="GO" id="GO:0005524">
    <property type="term" value="F:ATP binding"/>
    <property type="evidence" value="ECO:0007669"/>
    <property type="project" value="UniProtKB-KW"/>
</dbReference>
<dbReference type="FunFam" id="1.20.272.10:FF:000001">
    <property type="entry name" value="Putative AAA family ATPase"/>
    <property type="match status" value="1"/>
</dbReference>
<dbReference type="GO" id="GO:0006310">
    <property type="term" value="P:DNA recombination"/>
    <property type="evidence" value="ECO:0007669"/>
    <property type="project" value="InterPro"/>
</dbReference>
<dbReference type="AlphaFoldDB" id="A0A7I8VM93"/>
<dbReference type="Gene3D" id="1.10.3710.10">
    <property type="entry name" value="DNA polymerase III clamp loader subunits, C-terminal domain"/>
    <property type="match status" value="1"/>
</dbReference>
<sequence>METLKRGNDSDSDIEEIERLSKKTKIEGNSRGQTVGFLGVKNVIKKQAILFAKKMPNENEKKIKYEAEHTRTRTFKTNNNTDKKENAEDSLLLLSERLRPKKISDIIGQDDILGENSLIPTLLKGMTIPSIIFWGPPGCGKTTLSRILIDHAKGSGNCRTAQLSAASCNISDIKGVIKLARNDWAFSKRKTLLFVDEIHRLNKLQQDAFLASDFESGVIILVGATTQNPSFYLNNALLSRCKVITLNTLSIDNMISLLKKACSKLNLRLENECMEENNEQSKIQITDKALKLVAIYSDGDARTALNNLECLSKCIMEKHKDLIDDQFVKDYLSVKKVTYDRNGEEHYNCISAFQKSIRGSDDNATIYWLTRMLEGGEDPLFIARRMVVIASEDVGLADANALPLAVSALQACQAIGLPECSINLAHCATYLARARKSVESYMAYKQAQLLITERDDLLPAVPLHLRNASTQLMKDLGYGKGYTYFSGEDPQGSKQTYLPPELQDVNFFKKN</sequence>
<organism evidence="4 5">
    <name type="scientific">Dimorphilus gyrociliatus</name>
    <dbReference type="NCBI Taxonomy" id="2664684"/>
    <lineage>
        <taxon>Eukaryota</taxon>
        <taxon>Metazoa</taxon>
        <taxon>Spiralia</taxon>
        <taxon>Lophotrochozoa</taxon>
        <taxon>Annelida</taxon>
        <taxon>Polychaeta</taxon>
        <taxon>Polychaeta incertae sedis</taxon>
        <taxon>Dinophilidae</taxon>
        <taxon>Dimorphilus</taxon>
    </lineage>
</organism>
<keyword evidence="2" id="KW-0067">ATP-binding</keyword>
<feature type="domain" description="AAA+ ATPase" evidence="3">
    <location>
        <begin position="127"/>
        <end position="249"/>
    </location>
</feature>
<dbReference type="CDD" id="cd00009">
    <property type="entry name" value="AAA"/>
    <property type="match status" value="1"/>
</dbReference>
<dbReference type="GO" id="GO:0000731">
    <property type="term" value="P:DNA synthesis involved in DNA repair"/>
    <property type="evidence" value="ECO:0007669"/>
    <property type="project" value="TreeGrafter"/>
</dbReference>